<keyword evidence="2 6" id="KW-0597">Phosphoprotein</keyword>
<dbReference type="Proteomes" id="UP000199516">
    <property type="component" value="Unassembled WGS sequence"/>
</dbReference>
<dbReference type="CDD" id="cd17535">
    <property type="entry name" value="REC_NarL-like"/>
    <property type="match status" value="1"/>
</dbReference>
<keyword evidence="5" id="KW-0804">Transcription</keyword>
<feature type="modified residue" description="4-aspartylphosphate" evidence="6">
    <location>
        <position position="66"/>
    </location>
</feature>
<dbReference type="SMART" id="SM00421">
    <property type="entry name" value="HTH_LUXR"/>
    <property type="match status" value="1"/>
</dbReference>
<dbReference type="Gene3D" id="3.40.50.2300">
    <property type="match status" value="1"/>
</dbReference>
<dbReference type="PANTHER" id="PTHR43214">
    <property type="entry name" value="TWO-COMPONENT RESPONSE REGULATOR"/>
    <property type="match status" value="1"/>
</dbReference>
<organism evidence="9 10">
    <name type="scientific">Alteribacillus iranensis</name>
    <dbReference type="NCBI Taxonomy" id="930128"/>
    <lineage>
        <taxon>Bacteria</taxon>
        <taxon>Bacillati</taxon>
        <taxon>Bacillota</taxon>
        <taxon>Bacilli</taxon>
        <taxon>Bacillales</taxon>
        <taxon>Bacillaceae</taxon>
        <taxon>Alteribacillus</taxon>
    </lineage>
</organism>
<accession>A0A1I2EXL5</accession>
<comment type="subcellular location">
    <subcellularLocation>
        <location evidence="1">Cytoplasm</location>
    </subcellularLocation>
</comment>
<evidence type="ECO:0000256" key="6">
    <source>
        <dbReference type="PROSITE-ProRule" id="PRU00169"/>
    </source>
</evidence>
<dbReference type="InterPro" id="IPR016032">
    <property type="entry name" value="Sig_transdc_resp-reg_C-effctor"/>
</dbReference>
<evidence type="ECO:0000256" key="4">
    <source>
        <dbReference type="ARBA" id="ARBA00023125"/>
    </source>
</evidence>
<evidence type="ECO:0000259" key="7">
    <source>
        <dbReference type="PROSITE" id="PS50043"/>
    </source>
</evidence>
<evidence type="ECO:0000256" key="3">
    <source>
        <dbReference type="ARBA" id="ARBA00023015"/>
    </source>
</evidence>
<dbReference type="Pfam" id="PF00196">
    <property type="entry name" value="GerE"/>
    <property type="match status" value="1"/>
</dbReference>
<dbReference type="InterPro" id="IPR039420">
    <property type="entry name" value="WalR-like"/>
</dbReference>
<dbReference type="GO" id="GO:0006355">
    <property type="term" value="P:regulation of DNA-templated transcription"/>
    <property type="evidence" value="ECO:0007669"/>
    <property type="project" value="InterPro"/>
</dbReference>
<evidence type="ECO:0000256" key="2">
    <source>
        <dbReference type="ARBA" id="ARBA00022553"/>
    </source>
</evidence>
<dbReference type="Pfam" id="PF00072">
    <property type="entry name" value="Response_reg"/>
    <property type="match status" value="1"/>
</dbReference>
<dbReference type="InterPro" id="IPR001789">
    <property type="entry name" value="Sig_transdc_resp-reg_receiver"/>
</dbReference>
<dbReference type="GO" id="GO:0005737">
    <property type="term" value="C:cytoplasm"/>
    <property type="evidence" value="ECO:0007669"/>
    <property type="project" value="UniProtKB-SubCell"/>
</dbReference>
<evidence type="ECO:0000256" key="1">
    <source>
        <dbReference type="ARBA" id="ARBA00004496"/>
    </source>
</evidence>
<dbReference type="InterPro" id="IPR011006">
    <property type="entry name" value="CheY-like_superfamily"/>
</dbReference>
<dbReference type="SUPFAM" id="SSF46894">
    <property type="entry name" value="C-terminal effector domain of the bipartite response regulators"/>
    <property type="match status" value="1"/>
</dbReference>
<dbReference type="GO" id="GO:0003677">
    <property type="term" value="F:DNA binding"/>
    <property type="evidence" value="ECO:0007669"/>
    <property type="project" value="UniProtKB-KW"/>
</dbReference>
<dbReference type="PROSITE" id="PS50110">
    <property type="entry name" value="RESPONSE_REGULATORY"/>
    <property type="match status" value="1"/>
</dbReference>
<evidence type="ECO:0000313" key="9">
    <source>
        <dbReference type="EMBL" id="SFE97874.1"/>
    </source>
</evidence>
<evidence type="ECO:0000313" key="10">
    <source>
        <dbReference type="Proteomes" id="UP000199516"/>
    </source>
</evidence>
<dbReference type="SMART" id="SM00448">
    <property type="entry name" value="REC"/>
    <property type="match status" value="1"/>
</dbReference>
<dbReference type="STRING" id="930128.SAMN05192532_107100"/>
<dbReference type="PROSITE" id="PS50043">
    <property type="entry name" value="HTH_LUXR_2"/>
    <property type="match status" value="1"/>
</dbReference>
<keyword evidence="10" id="KW-1185">Reference proteome</keyword>
<dbReference type="SUPFAM" id="SSF52172">
    <property type="entry name" value="CheY-like"/>
    <property type="match status" value="1"/>
</dbReference>
<dbReference type="InterPro" id="IPR058245">
    <property type="entry name" value="NreC/VraR/RcsB-like_REC"/>
</dbReference>
<keyword evidence="3" id="KW-0805">Transcription regulation</keyword>
<dbReference type="CDD" id="cd06170">
    <property type="entry name" value="LuxR_C_like"/>
    <property type="match status" value="1"/>
</dbReference>
<feature type="domain" description="HTH luxR-type" evidence="7">
    <location>
        <begin position="159"/>
        <end position="224"/>
    </location>
</feature>
<keyword evidence="4" id="KW-0238">DNA-binding</keyword>
<reference evidence="9 10" key="1">
    <citation type="submission" date="2016-10" db="EMBL/GenBank/DDBJ databases">
        <authorList>
            <person name="de Groot N.N."/>
        </authorList>
    </citation>
    <scope>NUCLEOTIDE SEQUENCE [LARGE SCALE GENOMIC DNA]</scope>
    <source>
        <strain evidence="9 10">DSM 23995</strain>
    </source>
</reference>
<dbReference type="PRINTS" id="PR00038">
    <property type="entry name" value="HTHLUXR"/>
</dbReference>
<dbReference type="PANTHER" id="PTHR43214:SF43">
    <property type="entry name" value="TWO-COMPONENT RESPONSE REGULATOR"/>
    <property type="match status" value="1"/>
</dbReference>
<sequence>MRVGGPTFSMKQSIRTLIVDDHAIVRTGVKMLLTKEDHIEVIAEAADGQEAIEKALAHHPDLVIMDLSMPPGKNGLEATKELKKSFPDLHVLILTMYDDEESLFRVLQAGASGYILKNALDSDLLAAIEAVARGEAYLYPSAAKSLVEDFLERVERGEDLSTYHLLSDREEEILVYIAKGYSNKEIAELLFISVKTVESHKSKIMDKLGLRKRHELVAYAMKKGLLHLE</sequence>
<evidence type="ECO:0000259" key="8">
    <source>
        <dbReference type="PROSITE" id="PS50110"/>
    </source>
</evidence>
<dbReference type="EMBL" id="FONT01000007">
    <property type="protein sequence ID" value="SFE97874.1"/>
    <property type="molecule type" value="Genomic_DNA"/>
</dbReference>
<evidence type="ECO:0000256" key="5">
    <source>
        <dbReference type="ARBA" id="ARBA00023163"/>
    </source>
</evidence>
<name>A0A1I2EXL5_9BACI</name>
<proteinExistence type="predicted"/>
<dbReference type="GO" id="GO:0000160">
    <property type="term" value="P:phosphorelay signal transduction system"/>
    <property type="evidence" value="ECO:0007669"/>
    <property type="project" value="InterPro"/>
</dbReference>
<dbReference type="AlphaFoldDB" id="A0A1I2EXL5"/>
<dbReference type="InterPro" id="IPR000792">
    <property type="entry name" value="Tscrpt_reg_LuxR_C"/>
</dbReference>
<feature type="domain" description="Response regulatory" evidence="8">
    <location>
        <begin position="15"/>
        <end position="132"/>
    </location>
</feature>
<gene>
    <name evidence="9" type="ORF">SAMN05192532_107100</name>
</gene>
<protein>
    <submittedName>
        <fullName evidence="9">Two component transcriptional regulator, LuxR family</fullName>
    </submittedName>
</protein>